<dbReference type="PROSITE" id="PS51257">
    <property type="entry name" value="PROKAR_LIPOPROTEIN"/>
    <property type="match status" value="1"/>
</dbReference>
<dbReference type="GO" id="GO:0004713">
    <property type="term" value="F:protein tyrosine kinase activity"/>
    <property type="evidence" value="ECO:0007669"/>
    <property type="project" value="TreeGrafter"/>
</dbReference>
<evidence type="ECO:0000256" key="3">
    <source>
        <dbReference type="ARBA" id="ARBA00022475"/>
    </source>
</evidence>
<proteinExistence type="inferred from homology"/>
<keyword evidence="5 7" id="KW-1133">Transmembrane helix</keyword>
<dbReference type="InterPro" id="IPR050445">
    <property type="entry name" value="Bact_polysacc_biosynth/exp"/>
</dbReference>
<dbReference type="PANTHER" id="PTHR32309:SF13">
    <property type="entry name" value="FERRIC ENTEROBACTIN TRANSPORT PROTEIN FEPE"/>
    <property type="match status" value="1"/>
</dbReference>
<gene>
    <name evidence="9" type="ORF">E7215_16055</name>
</gene>
<dbReference type="PANTHER" id="PTHR32309">
    <property type="entry name" value="TYROSINE-PROTEIN KINASE"/>
    <property type="match status" value="1"/>
</dbReference>
<comment type="similarity">
    <text evidence="2">Belongs to the CpsC/CapA family.</text>
</comment>
<dbReference type="Proteomes" id="UP000768462">
    <property type="component" value="Unassembled WGS sequence"/>
</dbReference>
<evidence type="ECO:0000256" key="7">
    <source>
        <dbReference type="SAM" id="Phobius"/>
    </source>
</evidence>
<reference evidence="9" key="1">
    <citation type="submission" date="2019-04" db="EMBL/GenBank/DDBJ databases">
        <title>Evolution of Biomass-Degrading Anaerobic Consortia Revealed by Metagenomics.</title>
        <authorList>
            <person name="Peng X."/>
        </authorList>
    </citation>
    <scope>NUCLEOTIDE SEQUENCE</scope>
    <source>
        <strain evidence="9">SIG254</strain>
    </source>
</reference>
<evidence type="ECO:0000313" key="10">
    <source>
        <dbReference type="Proteomes" id="UP000768462"/>
    </source>
</evidence>
<feature type="transmembrane region" description="Helical" evidence="7">
    <location>
        <begin position="176"/>
        <end position="197"/>
    </location>
</feature>
<feature type="transmembrane region" description="Helical" evidence="7">
    <location>
        <begin position="21"/>
        <end position="38"/>
    </location>
</feature>
<dbReference type="AlphaFoldDB" id="A0A927WA09"/>
<name>A0A927WA09_9CLOT</name>
<keyword evidence="3" id="KW-1003">Cell membrane</keyword>
<feature type="domain" description="Polysaccharide chain length determinant N-terminal" evidence="8">
    <location>
        <begin position="9"/>
        <end position="96"/>
    </location>
</feature>
<accession>A0A927WA09</accession>
<comment type="caution">
    <text evidence="9">The sequence shown here is derived from an EMBL/GenBank/DDBJ whole genome shotgun (WGS) entry which is preliminary data.</text>
</comment>
<organism evidence="9 10">
    <name type="scientific">Clostridium sulfidigenes</name>
    <dbReference type="NCBI Taxonomy" id="318464"/>
    <lineage>
        <taxon>Bacteria</taxon>
        <taxon>Bacillati</taxon>
        <taxon>Bacillota</taxon>
        <taxon>Clostridia</taxon>
        <taxon>Eubacteriales</taxon>
        <taxon>Clostridiaceae</taxon>
        <taxon>Clostridium</taxon>
    </lineage>
</organism>
<dbReference type="GO" id="GO:0005886">
    <property type="term" value="C:plasma membrane"/>
    <property type="evidence" value="ECO:0007669"/>
    <property type="project" value="UniProtKB-SubCell"/>
</dbReference>
<dbReference type="EMBL" id="SVCM01000189">
    <property type="protein sequence ID" value="MBE6061656.1"/>
    <property type="molecule type" value="Genomic_DNA"/>
</dbReference>
<sequence>MKFMDEKLINFDEIVYLLKKKIWILILITGAISCLGGYKASIMTTSYQATAKIYVGRGNNLMDYYSQNEIQYYNEFMNTFNEIIRVDDFLNETLKKYKINKSSWEVKNSLGFSASENTPIFTVTYNTSDMEGAEQVLTAICEEFNEQAKTIIPDAKPRIIDSTKVYPIVPNKKKLMLMYFGVGVIFSLGLIFFIDYLDDTIKSNSRLEKVLPVPVLGNIPKHEKGFKGGRE</sequence>
<evidence type="ECO:0000313" key="9">
    <source>
        <dbReference type="EMBL" id="MBE6061656.1"/>
    </source>
</evidence>
<evidence type="ECO:0000256" key="1">
    <source>
        <dbReference type="ARBA" id="ARBA00004651"/>
    </source>
</evidence>
<keyword evidence="4 7" id="KW-0812">Transmembrane</keyword>
<keyword evidence="6 7" id="KW-0472">Membrane</keyword>
<dbReference type="Pfam" id="PF02706">
    <property type="entry name" value="Wzz"/>
    <property type="match status" value="1"/>
</dbReference>
<protein>
    <recommendedName>
        <fullName evidence="8">Polysaccharide chain length determinant N-terminal domain-containing protein</fullName>
    </recommendedName>
</protein>
<comment type="subcellular location">
    <subcellularLocation>
        <location evidence="1">Cell membrane</location>
        <topology evidence="1">Multi-pass membrane protein</topology>
    </subcellularLocation>
</comment>
<dbReference type="InterPro" id="IPR003856">
    <property type="entry name" value="LPS_length_determ_N"/>
</dbReference>
<evidence type="ECO:0000256" key="6">
    <source>
        <dbReference type="ARBA" id="ARBA00023136"/>
    </source>
</evidence>
<evidence type="ECO:0000256" key="5">
    <source>
        <dbReference type="ARBA" id="ARBA00022989"/>
    </source>
</evidence>
<evidence type="ECO:0000259" key="8">
    <source>
        <dbReference type="Pfam" id="PF02706"/>
    </source>
</evidence>
<evidence type="ECO:0000256" key="2">
    <source>
        <dbReference type="ARBA" id="ARBA00006683"/>
    </source>
</evidence>
<evidence type="ECO:0000256" key="4">
    <source>
        <dbReference type="ARBA" id="ARBA00022692"/>
    </source>
</evidence>